<evidence type="ECO:0000256" key="1">
    <source>
        <dbReference type="SAM" id="MobiDB-lite"/>
    </source>
</evidence>
<evidence type="ECO:0000313" key="2">
    <source>
        <dbReference type="EMBL" id="KAF3075051.1"/>
    </source>
</evidence>
<evidence type="ECO:0000313" key="3">
    <source>
        <dbReference type="Proteomes" id="UP000801864"/>
    </source>
</evidence>
<proteinExistence type="predicted"/>
<protein>
    <submittedName>
        <fullName evidence="2">Uncharacterized protein</fullName>
    </submittedName>
</protein>
<dbReference type="AlphaFoldDB" id="A0A9P4XJ82"/>
<accession>A0A9P4XJ82</accession>
<feature type="compositionally biased region" description="Polar residues" evidence="1">
    <location>
        <begin position="154"/>
        <end position="163"/>
    </location>
</feature>
<keyword evidence="3" id="KW-1185">Reference proteome</keyword>
<reference evidence="2 3" key="1">
    <citation type="submission" date="2018-06" db="EMBL/GenBank/DDBJ databases">
        <title>Genome analysis of cellulolytic fungus Trichoderma lentiforme CFAM-422.</title>
        <authorList>
            <person name="Steindorff A.S."/>
            <person name="Formighieri E.F."/>
            <person name="Midorikawa G.E.O."/>
            <person name="Tamietti M.S."/>
            <person name="Ramos E.Z."/>
            <person name="Silva A.S."/>
            <person name="Bon E.P.S."/>
            <person name="Mendes T.D."/>
            <person name="Damaso M.C.T."/>
            <person name="Favaro L.C.L."/>
        </authorList>
    </citation>
    <scope>NUCLEOTIDE SEQUENCE [LARGE SCALE GENOMIC DNA]</scope>
    <source>
        <strain evidence="2 3">CFAM-422</strain>
    </source>
</reference>
<dbReference type="EMBL" id="QLNT01000004">
    <property type="protein sequence ID" value="KAF3075051.1"/>
    <property type="molecule type" value="Genomic_DNA"/>
</dbReference>
<feature type="region of interest" description="Disordered" evidence="1">
    <location>
        <begin position="122"/>
        <end position="170"/>
    </location>
</feature>
<comment type="caution">
    <text evidence="2">The sequence shown here is derived from an EMBL/GenBank/DDBJ whole genome shotgun (WGS) entry which is preliminary data.</text>
</comment>
<feature type="compositionally biased region" description="Basic residues" evidence="1">
    <location>
        <begin position="122"/>
        <end position="135"/>
    </location>
</feature>
<dbReference type="Proteomes" id="UP000801864">
    <property type="component" value="Unassembled WGS sequence"/>
</dbReference>
<gene>
    <name evidence="2" type="ORF">CFAM422_002591</name>
</gene>
<sequence length="239" mass="26345">MLHGSRVSSSFFIYVVNKSMDVYKRLPLSIHNRSKGGRKKNRSPRAKTDLVRAVSLLLLAGTFHEHLLPISIHQQPLFPAMDFCPASTCICLHVLHIFAYRISRVRVTLLSIHEAQLPSRRRFAGAKAPARKRPYSNRGSSLPPGPASLAVAESPTTPGSTDNPFDRTNRRELGRSTFVDAVTHRLCIAAAFHVKLTCPISARSQPKCMQNHECQVGMSLAVAGSLEIAAGQAQSWKNK</sequence>
<organism evidence="2 3">
    <name type="scientific">Trichoderma lentiforme</name>
    <dbReference type="NCBI Taxonomy" id="1567552"/>
    <lineage>
        <taxon>Eukaryota</taxon>
        <taxon>Fungi</taxon>
        <taxon>Dikarya</taxon>
        <taxon>Ascomycota</taxon>
        <taxon>Pezizomycotina</taxon>
        <taxon>Sordariomycetes</taxon>
        <taxon>Hypocreomycetidae</taxon>
        <taxon>Hypocreales</taxon>
        <taxon>Hypocreaceae</taxon>
        <taxon>Trichoderma</taxon>
    </lineage>
</organism>
<name>A0A9P4XJ82_9HYPO</name>